<evidence type="ECO:0000313" key="3">
    <source>
        <dbReference type="Proteomes" id="UP000266118"/>
    </source>
</evidence>
<dbReference type="EMBL" id="CP032489">
    <property type="protein sequence ID" value="AYD48262.1"/>
    <property type="molecule type" value="Genomic_DNA"/>
</dbReference>
<dbReference type="AlphaFoldDB" id="A0A386HRF7"/>
<dbReference type="KEGG" id="ark:D6B99_12010"/>
<sequence>MKNKKIFTRKWKIFFLVLIIGFISLQFIQPSTQNPKVTGDLDAPIAVKQILKRACYDCHSNETKIKWFDKVAPFSWLVSKDIIEGRKALNFSTWKDLPQKQQDGNLYTALNFIILKEMPLKQYLLLHKEAILNTEDIEILKKYVTSRTAIPIAKPEALTTKNVMPKSIHTVASSLNGIHYIQGYDRWQAISSTDRFDNGTMRVIYANAIAINAIKKEQINPWPEGTIFAKVLWKEIIDSSGNVSPGKFIHSEFMIKDSKKYATTDGWGWARWVGDELKPYGKTSAFVAECMDCHQPMKKNDFVFTMPISLN</sequence>
<organism evidence="2 3">
    <name type="scientific">Arachidicoccus soli</name>
    <dbReference type="NCBI Taxonomy" id="2341117"/>
    <lineage>
        <taxon>Bacteria</taxon>
        <taxon>Pseudomonadati</taxon>
        <taxon>Bacteroidota</taxon>
        <taxon>Chitinophagia</taxon>
        <taxon>Chitinophagales</taxon>
        <taxon>Chitinophagaceae</taxon>
        <taxon>Arachidicoccus</taxon>
    </lineage>
</organism>
<dbReference type="Gene3D" id="3.50.70.20">
    <property type="entry name" value="Cytochrome P460"/>
    <property type="match status" value="1"/>
</dbReference>
<keyword evidence="3" id="KW-1185">Reference proteome</keyword>
<dbReference type="InterPro" id="IPR025992">
    <property type="entry name" value="Haem-bd"/>
</dbReference>
<dbReference type="OrthoDB" id="196738at2"/>
<proteinExistence type="predicted"/>
<gene>
    <name evidence="2" type="ORF">D6B99_12010</name>
</gene>
<reference evidence="2 3" key="1">
    <citation type="submission" date="2018-09" db="EMBL/GenBank/DDBJ databases">
        <title>Arachidicoccus sp. nov., a bacterium isolated from soil.</title>
        <authorList>
            <person name="Weon H.-Y."/>
            <person name="Kwon S.-W."/>
            <person name="Lee S.A."/>
        </authorList>
    </citation>
    <scope>NUCLEOTIDE SEQUENCE [LARGE SCALE GENOMIC DNA]</scope>
    <source>
        <strain evidence="2 3">KIS59-12</strain>
    </source>
</reference>
<feature type="domain" description="Haem-binding" evidence="1">
    <location>
        <begin position="19"/>
        <end position="148"/>
    </location>
</feature>
<dbReference type="Pfam" id="PF14376">
    <property type="entry name" value="Haem_bd"/>
    <property type="match status" value="1"/>
</dbReference>
<dbReference type="InterPro" id="IPR038142">
    <property type="entry name" value="Cytochrome_P460_sp"/>
</dbReference>
<evidence type="ECO:0000313" key="2">
    <source>
        <dbReference type="EMBL" id="AYD48262.1"/>
    </source>
</evidence>
<dbReference type="CDD" id="cd20753">
    <property type="entry name" value="cyt_P460_Mc-like"/>
    <property type="match status" value="1"/>
</dbReference>
<dbReference type="Proteomes" id="UP000266118">
    <property type="component" value="Chromosome"/>
</dbReference>
<evidence type="ECO:0000259" key="1">
    <source>
        <dbReference type="SMART" id="SM01235"/>
    </source>
</evidence>
<name>A0A386HRF7_9BACT</name>
<protein>
    <submittedName>
        <fullName evidence="2">Cytochrome P460</fullName>
    </submittedName>
</protein>
<dbReference type="SMART" id="SM01235">
    <property type="entry name" value="Haem_bd"/>
    <property type="match status" value="1"/>
</dbReference>
<dbReference type="RefSeq" id="WP_119988769.1">
    <property type="nucleotide sequence ID" value="NZ_CP032489.1"/>
</dbReference>
<accession>A0A386HRF7</accession>
<dbReference type="InterPro" id="IPR032033">
    <property type="entry name" value="Cytochrome_P460"/>
</dbReference>
<dbReference type="Pfam" id="PF16694">
    <property type="entry name" value="Cytochrome_P460"/>
    <property type="match status" value="1"/>
</dbReference>